<name>A0A2T4UES1_9ACTN</name>
<keyword evidence="6" id="KW-1185">Reference proteome</keyword>
<dbReference type="Proteomes" id="UP000240739">
    <property type="component" value="Unassembled WGS sequence"/>
</dbReference>
<organism evidence="5 6">
    <name type="scientific">Paraconexibacter algicola</name>
    <dbReference type="NCBI Taxonomy" id="2133960"/>
    <lineage>
        <taxon>Bacteria</taxon>
        <taxon>Bacillati</taxon>
        <taxon>Actinomycetota</taxon>
        <taxon>Thermoleophilia</taxon>
        <taxon>Solirubrobacterales</taxon>
        <taxon>Paraconexibacteraceae</taxon>
        <taxon>Paraconexibacter</taxon>
    </lineage>
</organism>
<keyword evidence="2" id="KW-0645">Protease</keyword>
<dbReference type="InterPro" id="IPR043504">
    <property type="entry name" value="Peptidase_S1_PA_chymotrypsin"/>
</dbReference>
<dbReference type="OrthoDB" id="9758917at2"/>
<comment type="similarity">
    <text evidence="1">Belongs to the peptidase S1C family.</text>
</comment>
<dbReference type="PRINTS" id="PR00834">
    <property type="entry name" value="PROTEASES2C"/>
</dbReference>
<gene>
    <name evidence="5" type="ORF">C7Y72_14740</name>
</gene>
<dbReference type="InterPro" id="IPR001478">
    <property type="entry name" value="PDZ"/>
</dbReference>
<keyword evidence="3" id="KW-0378">Hydrolase</keyword>
<dbReference type="Gene3D" id="2.40.10.10">
    <property type="entry name" value="Trypsin-like serine proteases"/>
    <property type="match status" value="2"/>
</dbReference>
<dbReference type="EMBL" id="PYYB01000002">
    <property type="protein sequence ID" value="PTL56235.1"/>
    <property type="molecule type" value="Genomic_DNA"/>
</dbReference>
<dbReference type="InterPro" id="IPR001940">
    <property type="entry name" value="Peptidase_S1C"/>
</dbReference>
<evidence type="ECO:0000313" key="5">
    <source>
        <dbReference type="EMBL" id="PTL56235.1"/>
    </source>
</evidence>
<evidence type="ECO:0000256" key="1">
    <source>
        <dbReference type="ARBA" id="ARBA00010541"/>
    </source>
</evidence>
<dbReference type="Pfam" id="PF13180">
    <property type="entry name" value="PDZ_2"/>
    <property type="match status" value="1"/>
</dbReference>
<sequence length="397" mass="40293">MSRKLLPVVLVSALAGGIAAVALVEVTGVGGGGGTSTTIVQQAPLGASTGPARTTADGAALTPRQLYERDAPGVVFIRAQVVQRTASPFDLGLPQEQQSTSTGSGFVIKDDGSILTNAHVIQGAVKVSVQFQDKKTVSARVVGKDVSSDLALLKVDPDGLDLTPLALGTSKEVQVGDPVIAIGNPFGLDRTLTTGVVSALQRRIDAPNGFQISNVIQTDAAINPGNSGGPLIDATGKVVGVNSQIATGGDGGGNVGIGFAVPIDTAREILPQLESSGRVDRAYLGVTSLTVDGSLDALNLPVRTGALVQSVAQDSPAAKAGLRGGDITAQLGGDEIQLGGDVIESIDGETVRSSDDVGRLVARKKPGDEVKIAVRRGDERRTVEVELGSRPNAALAG</sequence>
<dbReference type="CDD" id="cd06779">
    <property type="entry name" value="cpPDZ_Deg_HtrA-like"/>
    <property type="match status" value="1"/>
</dbReference>
<dbReference type="SUPFAM" id="SSF50156">
    <property type="entry name" value="PDZ domain-like"/>
    <property type="match status" value="1"/>
</dbReference>
<dbReference type="PANTHER" id="PTHR43343">
    <property type="entry name" value="PEPTIDASE S12"/>
    <property type="match status" value="1"/>
</dbReference>
<dbReference type="GO" id="GO:0004252">
    <property type="term" value="F:serine-type endopeptidase activity"/>
    <property type="evidence" value="ECO:0007669"/>
    <property type="project" value="InterPro"/>
</dbReference>
<feature type="domain" description="PDZ" evidence="4">
    <location>
        <begin position="282"/>
        <end position="378"/>
    </location>
</feature>
<reference evidence="5 6" key="1">
    <citation type="submission" date="2018-03" db="EMBL/GenBank/DDBJ databases">
        <title>Aquarubrobacter algicola gen. nov., sp. nov., a novel actinobacterium isolated from shallow eutrophic lake during the end of cyanobacterial harmful algal blooms.</title>
        <authorList>
            <person name="Chun S.J."/>
        </authorList>
    </citation>
    <scope>NUCLEOTIDE SEQUENCE [LARGE SCALE GENOMIC DNA]</scope>
    <source>
        <strain evidence="5 6">Seoho-28</strain>
    </source>
</reference>
<evidence type="ECO:0000313" key="6">
    <source>
        <dbReference type="Proteomes" id="UP000240739"/>
    </source>
</evidence>
<dbReference type="SUPFAM" id="SSF50494">
    <property type="entry name" value="Trypsin-like serine proteases"/>
    <property type="match status" value="1"/>
</dbReference>
<dbReference type="SMART" id="SM00228">
    <property type="entry name" value="PDZ"/>
    <property type="match status" value="1"/>
</dbReference>
<dbReference type="InterPro" id="IPR051201">
    <property type="entry name" value="Chloro_Bact_Ser_Proteases"/>
</dbReference>
<protein>
    <submittedName>
        <fullName evidence="5">Peptidase S1</fullName>
    </submittedName>
</protein>
<dbReference type="InterPro" id="IPR036034">
    <property type="entry name" value="PDZ_sf"/>
</dbReference>
<dbReference type="GO" id="GO:0006508">
    <property type="term" value="P:proteolysis"/>
    <property type="evidence" value="ECO:0007669"/>
    <property type="project" value="UniProtKB-KW"/>
</dbReference>
<evidence type="ECO:0000256" key="3">
    <source>
        <dbReference type="ARBA" id="ARBA00022801"/>
    </source>
</evidence>
<accession>A0A2T4UES1</accession>
<evidence type="ECO:0000259" key="4">
    <source>
        <dbReference type="SMART" id="SM00228"/>
    </source>
</evidence>
<dbReference type="AlphaFoldDB" id="A0A2T4UES1"/>
<dbReference type="Pfam" id="PF13365">
    <property type="entry name" value="Trypsin_2"/>
    <property type="match status" value="1"/>
</dbReference>
<dbReference type="InterPro" id="IPR009003">
    <property type="entry name" value="Peptidase_S1_PA"/>
</dbReference>
<evidence type="ECO:0000256" key="2">
    <source>
        <dbReference type="ARBA" id="ARBA00022670"/>
    </source>
</evidence>
<dbReference type="RefSeq" id="WP_107569954.1">
    <property type="nucleotide sequence ID" value="NZ_PYYB01000002.1"/>
</dbReference>
<comment type="caution">
    <text evidence="5">The sequence shown here is derived from an EMBL/GenBank/DDBJ whole genome shotgun (WGS) entry which is preliminary data.</text>
</comment>
<proteinExistence type="inferred from homology"/>
<dbReference type="Gene3D" id="2.30.42.10">
    <property type="match status" value="1"/>
</dbReference>
<dbReference type="PANTHER" id="PTHR43343:SF3">
    <property type="entry name" value="PROTEASE DO-LIKE 8, CHLOROPLASTIC"/>
    <property type="match status" value="1"/>
</dbReference>